<dbReference type="InterPro" id="IPR035996">
    <property type="entry name" value="4pyrrol_Methylase_sf"/>
</dbReference>
<keyword evidence="2 8" id="KW-0489">Methyltransferase</keyword>
<feature type="domain" description="Tetrapyrrole biosynthesis uroporphyrinogen III synthase" evidence="7">
    <location>
        <begin position="268"/>
        <end position="495"/>
    </location>
</feature>
<dbReference type="InterPro" id="IPR003043">
    <property type="entry name" value="Uropor_MeTrfase_CS"/>
</dbReference>
<dbReference type="GO" id="GO:0032259">
    <property type="term" value="P:methylation"/>
    <property type="evidence" value="ECO:0007669"/>
    <property type="project" value="UniProtKB-KW"/>
</dbReference>
<dbReference type="EMBL" id="UOEZ01000028">
    <property type="protein sequence ID" value="VAW35506.1"/>
    <property type="molecule type" value="Genomic_DNA"/>
</dbReference>
<dbReference type="InterPro" id="IPR036108">
    <property type="entry name" value="4pyrrol_syn_uPrphyn_synt_sf"/>
</dbReference>
<dbReference type="InterPro" id="IPR014777">
    <property type="entry name" value="4pyrrole_Mease_sub1"/>
</dbReference>
<keyword evidence="4" id="KW-0949">S-adenosyl-L-methionine</keyword>
<evidence type="ECO:0000256" key="5">
    <source>
        <dbReference type="ARBA" id="ARBA00023244"/>
    </source>
</evidence>
<accession>A0A3B0VTA0</accession>
<evidence type="ECO:0000256" key="3">
    <source>
        <dbReference type="ARBA" id="ARBA00022679"/>
    </source>
</evidence>
<name>A0A3B0VTA0_9ZZZZ</name>
<sequence>MPKGKVYFVGAGPGDPGLVTLSAVRALAKADVVIYDFLANKRLLEYAVAAKETIYVGKKGGSRYTTQEHINKLLLKYAGGGATVVRLKGGDPFVFGRGGEEALVVEEKGIPFEVIPGVSSAIAAAAYSGIPLTHRGVASSVSIITGQESARKAVTSIDWGGVASGKSTLVVLMGWKNLPLIVKRLLKEGARPSIPVAVIRWGTLPLQKCVTARLDTVVRVVKDEGMLPPVAIVVGNVVKLRERLNWFESKPLHGKNILVTRASTQSGAFAGLLEERGGSVEAVALLKTVAPSGYAALDKAIKRLGSYDWAVFTSVNGVEYFFRRLYKKGYDLRELKGVKLAAIGKATGAALEARGLRVDLVAKDFRAEGLVSALNGKVRGRRFLLPRAEKAREVLPEYIEAKGGTIDIAPAYRTIRPRREGERIRERLLDHGYDVVTFTSSSAVKNFVSLFKKTELAGLMQTVTVACIGPVTAEAARAAGIEVDIVPKSATVSEMAGAIAGFFGDRC</sequence>
<keyword evidence="3 8" id="KW-0808">Transferase</keyword>
<dbReference type="InterPro" id="IPR014776">
    <property type="entry name" value="4pyrrole_Mease_sub2"/>
</dbReference>
<dbReference type="NCBIfam" id="TIGR01469">
    <property type="entry name" value="cobA_cysG_Cterm"/>
    <property type="match status" value="1"/>
</dbReference>
<dbReference type="NCBIfam" id="NF004790">
    <property type="entry name" value="PRK06136.1"/>
    <property type="match status" value="1"/>
</dbReference>
<dbReference type="GO" id="GO:0004852">
    <property type="term" value="F:uroporphyrinogen-III synthase activity"/>
    <property type="evidence" value="ECO:0007669"/>
    <property type="project" value="InterPro"/>
</dbReference>
<dbReference type="GO" id="GO:0004851">
    <property type="term" value="F:uroporphyrin-III C-methyltransferase activity"/>
    <property type="evidence" value="ECO:0007669"/>
    <property type="project" value="UniProtKB-EC"/>
</dbReference>
<dbReference type="InterPro" id="IPR003754">
    <property type="entry name" value="4pyrrol_synth_uPrphyn_synth"/>
</dbReference>
<evidence type="ECO:0000256" key="4">
    <source>
        <dbReference type="ARBA" id="ARBA00022691"/>
    </source>
</evidence>
<evidence type="ECO:0000259" key="6">
    <source>
        <dbReference type="Pfam" id="PF00590"/>
    </source>
</evidence>
<dbReference type="Pfam" id="PF00590">
    <property type="entry name" value="TP_methylase"/>
    <property type="match status" value="1"/>
</dbReference>
<dbReference type="SUPFAM" id="SSF69618">
    <property type="entry name" value="HemD-like"/>
    <property type="match status" value="1"/>
</dbReference>
<keyword evidence="5" id="KW-0627">Porphyrin biosynthesis</keyword>
<evidence type="ECO:0000313" key="8">
    <source>
        <dbReference type="EMBL" id="VAW35506.1"/>
    </source>
</evidence>
<dbReference type="PANTHER" id="PTHR45790:SF3">
    <property type="entry name" value="S-ADENOSYL-L-METHIONINE-DEPENDENT UROPORPHYRINOGEN III METHYLTRANSFERASE, CHLOROPLASTIC"/>
    <property type="match status" value="1"/>
</dbReference>
<reference evidence="8" key="1">
    <citation type="submission" date="2018-06" db="EMBL/GenBank/DDBJ databases">
        <authorList>
            <person name="Zhirakovskaya E."/>
        </authorList>
    </citation>
    <scope>NUCLEOTIDE SEQUENCE</scope>
</reference>
<feature type="domain" description="Tetrapyrrole methylase" evidence="6">
    <location>
        <begin position="5"/>
        <end position="216"/>
    </location>
</feature>
<dbReference type="Gene3D" id="3.30.950.10">
    <property type="entry name" value="Methyltransferase, Cobalt-precorrin-4 Transmethylase, Domain 2"/>
    <property type="match status" value="1"/>
</dbReference>
<dbReference type="InterPro" id="IPR006366">
    <property type="entry name" value="CobA/CysG_C"/>
</dbReference>
<keyword evidence="8" id="KW-0456">Lyase</keyword>
<dbReference type="CDD" id="cd11642">
    <property type="entry name" value="SUMT"/>
    <property type="match status" value="1"/>
</dbReference>
<dbReference type="InterPro" id="IPR050161">
    <property type="entry name" value="Siro_Cobalamin_biosynth"/>
</dbReference>
<evidence type="ECO:0000259" key="7">
    <source>
        <dbReference type="Pfam" id="PF02602"/>
    </source>
</evidence>
<dbReference type="InterPro" id="IPR000878">
    <property type="entry name" value="4pyrrol_Mease"/>
</dbReference>
<dbReference type="AlphaFoldDB" id="A0A3B0VTA0"/>
<dbReference type="CDD" id="cd06578">
    <property type="entry name" value="HemD"/>
    <property type="match status" value="1"/>
</dbReference>
<dbReference type="GO" id="GO:0019354">
    <property type="term" value="P:siroheme biosynthetic process"/>
    <property type="evidence" value="ECO:0007669"/>
    <property type="project" value="InterPro"/>
</dbReference>
<dbReference type="Gene3D" id="3.40.50.10090">
    <property type="match status" value="2"/>
</dbReference>
<dbReference type="EC" id="2.1.1.107" evidence="1"/>
<dbReference type="Pfam" id="PF02602">
    <property type="entry name" value="HEM4"/>
    <property type="match status" value="1"/>
</dbReference>
<evidence type="ECO:0000256" key="2">
    <source>
        <dbReference type="ARBA" id="ARBA00022603"/>
    </source>
</evidence>
<evidence type="ECO:0000256" key="1">
    <source>
        <dbReference type="ARBA" id="ARBA00012162"/>
    </source>
</evidence>
<protein>
    <recommendedName>
        <fullName evidence="1">uroporphyrinogen-III C-methyltransferase</fullName>
        <ecNumber evidence="1">2.1.1.107</ecNumber>
    </recommendedName>
</protein>
<dbReference type="PANTHER" id="PTHR45790">
    <property type="entry name" value="SIROHEME SYNTHASE-RELATED"/>
    <property type="match status" value="1"/>
</dbReference>
<organism evidence="8">
    <name type="scientific">hydrothermal vent metagenome</name>
    <dbReference type="NCBI Taxonomy" id="652676"/>
    <lineage>
        <taxon>unclassified sequences</taxon>
        <taxon>metagenomes</taxon>
        <taxon>ecological metagenomes</taxon>
    </lineage>
</organism>
<dbReference type="Gene3D" id="3.40.1010.10">
    <property type="entry name" value="Cobalt-precorrin-4 Transmethylase, Domain 1"/>
    <property type="match status" value="1"/>
</dbReference>
<proteinExistence type="predicted"/>
<dbReference type="FunFam" id="3.30.950.10:FF:000001">
    <property type="entry name" value="Siroheme synthase"/>
    <property type="match status" value="1"/>
</dbReference>
<dbReference type="FunFam" id="3.40.1010.10:FF:000001">
    <property type="entry name" value="Siroheme synthase"/>
    <property type="match status" value="1"/>
</dbReference>
<dbReference type="SUPFAM" id="SSF53790">
    <property type="entry name" value="Tetrapyrrole methylase"/>
    <property type="match status" value="1"/>
</dbReference>
<gene>
    <name evidence="8" type="ORF">MNBD_DELTA02-552</name>
</gene>
<dbReference type="PROSITE" id="PS00840">
    <property type="entry name" value="SUMT_2"/>
    <property type="match status" value="1"/>
</dbReference>